<reference evidence="5" key="2">
    <citation type="journal article" date="2021" name="PeerJ">
        <title>Extensive microbial diversity within the chicken gut microbiome revealed by metagenomics and culture.</title>
        <authorList>
            <person name="Gilroy R."/>
            <person name="Ravi A."/>
            <person name="Getino M."/>
            <person name="Pursley I."/>
            <person name="Horton D.L."/>
            <person name="Alikhan N.F."/>
            <person name="Baker D."/>
            <person name="Gharbi K."/>
            <person name="Hall N."/>
            <person name="Watson M."/>
            <person name="Adriaenssens E.M."/>
            <person name="Foster-Nyarko E."/>
            <person name="Jarju S."/>
            <person name="Secka A."/>
            <person name="Antonio M."/>
            <person name="Oren A."/>
            <person name="Chaudhuri R.R."/>
            <person name="La Ragione R."/>
            <person name="Hildebrand F."/>
            <person name="Pallen M.J."/>
        </authorList>
    </citation>
    <scope>NUCLEOTIDE SEQUENCE</scope>
    <source>
        <strain evidence="5">ChiSjej4B22-8148</strain>
    </source>
</reference>
<reference evidence="5" key="1">
    <citation type="submission" date="2020-10" db="EMBL/GenBank/DDBJ databases">
        <authorList>
            <person name="Gilroy R."/>
        </authorList>
    </citation>
    <scope>NUCLEOTIDE SEQUENCE</scope>
    <source>
        <strain evidence="5">ChiSjej4B22-8148</strain>
    </source>
</reference>
<dbReference type="PANTHER" id="PTHR43037">
    <property type="entry name" value="UNNAMED PRODUCT-RELATED"/>
    <property type="match status" value="1"/>
</dbReference>
<evidence type="ECO:0000313" key="5">
    <source>
        <dbReference type="EMBL" id="HIR12693.1"/>
    </source>
</evidence>
<comment type="caution">
    <text evidence="5">The sequence shown here is derived from an EMBL/GenBank/DDBJ whole genome shotgun (WGS) entry which is preliminary data.</text>
</comment>
<dbReference type="InterPro" id="IPR001375">
    <property type="entry name" value="Peptidase_S9_cat"/>
</dbReference>
<dbReference type="InterPro" id="IPR050955">
    <property type="entry name" value="Plant_Biomass_Hydrol_Est"/>
</dbReference>
<evidence type="ECO:0000256" key="3">
    <source>
        <dbReference type="SAM" id="MobiDB-lite"/>
    </source>
</evidence>
<dbReference type="EMBL" id="DVGK01000029">
    <property type="protein sequence ID" value="HIR12693.1"/>
    <property type="molecule type" value="Genomic_DNA"/>
</dbReference>
<gene>
    <name evidence="5" type="ORF">IAB31_02075</name>
</gene>
<dbReference type="AlphaFoldDB" id="A0A9D1A9Z8"/>
<evidence type="ECO:0000259" key="4">
    <source>
        <dbReference type="Pfam" id="PF00326"/>
    </source>
</evidence>
<dbReference type="GO" id="GO:0008236">
    <property type="term" value="F:serine-type peptidase activity"/>
    <property type="evidence" value="ECO:0007669"/>
    <property type="project" value="InterPro"/>
</dbReference>
<keyword evidence="1" id="KW-0732">Signal</keyword>
<keyword evidence="2" id="KW-0378">Hydrolase</keyword>
<dbReference type="GO" id="GO:0006508">
    <property type="term" value="P:proteolysis"/>
    <property type="evidence" value="ECO:0007669"/>
    <property type="project" value="InterPro"/>
</dbReference>
<dbReference type="Proteomes" id="UP000886757">
    <property type="component" value="Unassembled WGS sequence"/>
</dbReference>
<accession>A0A9D1A9Z8</accession>
<protein>
    <submittedName>
        <fullName evidence="5">Prolyl oligopeptidase family serine peptidase</fullName>
    </submittedName>
</protein>
<name>A0A9D1A9Z8_9FIRM</name>
<organism evidence="5 6">
    <name type="scientific">Candidatus Choladousia intestinavium</name>
    <dbReference type="NCBI Taxonomy" id="2840727"/>
    <lineage>
        <taxon>Bacteria</taxon>
        <taxon>Bacillati</taxon>
        <taxon>Bacillota</taxon>
        <taxon>Clostridia</taxon>
        <taxon>Lachnospirales</taxon>
        <taxon>Lachnospiraceae</taxon>
        <taxon>Lachnospiraceae incertae sedis</taxon>
        <taxon>Candidatus Choladousia</taxon>
    </lineage>
</organism>
<dbReference type="Pfam" id="PF00326">
    <property type="entry name" value="Peptidase_S9"/>
    <property type="match status" value="1"/>
</dbReference>
<feature type="domain" description="Peptidase S9 prolyl oligopeptidase catalytic" evidence="4">
    <location>
        <begin position="158"/>
        <end position="213"/>
    </location>
</feature>
<dbReference type="InterPro" id="IPR029058">
    <property type="entry name" value="AB_hydrolase_fold"/>
</dbReference>
<evidence type="ECO:0000256" key="1">
    <source>
        <dbReference type="ARBA" id="ARBA00022729"/>
    </source>
</evidence>
<dbReference type="Gene3D" id="3.40.50.1820">
    <property type="entry name" value="alpha/beta hydrolase"/>
    <property type="match status" value="1"/>
</dbReference>
<evidence type="ECO:0000313" key="6">
    <source>
        <dbReference type="Proteomes" id="UP000886757"/>
    </source>
</evidence>
<proteinExistence type="predicted"/>
<dbReference type="PANTHER" id="PTHR43037:SF5">
    <property type="entry name" value="FERULOYL ESTERASE"/>
    <property type="match status" value="1"/>
</dbReference>
<evidence type="ECO:0000256" key="2">
    <source>
        <dbReference type="ARBA" id="ARBA00022801"/>
    </source>
</evidence>
<dbReference type="SUPFAM" id="SSF53474">
    <property type="entry name" value="alpha/beta-Hydrolases"/>
    <property type="match status" value="1"/>
</dbReference>
<sequence>MEDRIRRIQEQGTPAEIEIFDGLSHGFGLGEGTVAEGWIERAADFWDENVQAEEGAGPSQASEEENASETGTVTPGTEEYRGFLLDNVLHSPQEGEIHYNVYIPDSYDGSRPYAVFFTLPGYEGLYFQGVGVNLQAEEFGFTAQSYNPDMIVVAPQLNDWGETSARQTIALVEYFLSSYNIDPQKVYANGYSGGGETMSLVMGMRPDLFTAYLHCSSQWDGSFEPVVESRTPVYLVIGEEDEYYGAEPTREAYVQLHALYEEAGLTEEEIGRLLVLDIKDSSYFESQGITNQHGGGGALFSQDEEIMGWLFGQ</sequence>
<feature type="region of interest" description="Disordered" evidence="3">
    <location>
        <begin position="52"/>
        <end position="76"/>
    </location>
</feature>